<keyword evidence="1" id="KW-1133">Transmembrane helix</keyword>
<dbReference type="PROSITE" id="PS51257">
    <property type="entry name" value="PROKAR_LIPOPROTEIN"/>
    <property type="match status" value="1"/>
</dbReference>
<proteinExistence type="predicted"/>
<organism evidence="2 3">
    <name type="scientific">Lacipirellula parvula</name>
    <dbReference type="NCBI Taxonomy" id="2650471"/>
    <lineage>
        <taxon>Bacteria</taxon>
        <taxon>Pseudomonadati</taxon>
        <taxon>Planctomycetota</taxon>
        <taxon>Planctomycetia</taxon>
        <taxon>Pirellulales</taxon>
        <taxon>Lacipirellulaceae</taxon>
        <taxon>Lacipirellula</taxon>
    </lineage>
</organism>
<keyword evidence="3" id="KW-1185">Reference proteome</keyword>
<dbReference type="KEGG" id="lpav:PLANPX_2522"/>
<keyword evidence="1" id="KW-0472">Membrane</keyword>
<dbReference type="EMBL" id="AP021861">
    <property type="protein sequence ID" value="BBO32910.1"/>
    <property type="molecule type" value="Genomic_DNA"/>
</dbReference>
<gene>
    <name evidence="2" type="ORF">PLANPX_2522</name>
</gene>
<feature type="transmembrane region" description="Helical" evidence="1">
    <location>
        <begin position="102"/>
        <end position="122"/>
    </location>
</feature>
<evidence type="ECO:0000313" key="3">
    <source>
        <dbReference type="Proteomes" id="UP000326837"/>
    </source>
</evidence>
<feature type="transmembrane region" description="Helical" evidence="1">
    <location>
        <begin position="129"/>
        <end position="148"/>
    </location>
</feature>
<sequence length="149" mass="16433">MTAYLRYALATTCFVLSVACLGLWGWASADRDFYWSYPLASEKVVVQSANGMVTLGKIPSFSRRSGIELYFFNVREEARFEKLGYPEGGDEKVGWFGAVGPFYYFPLWYPILVFTLAGIGALRLGRFTLRSALIATTVVAGLLGMAAAL</sequence>
<name>A0A5K7X8E9_9BACT</name>
<keyword evidence="1" id="KW-0812">Transmembrane</keyword>
<evidence type="ECO:0000256" key="1">
    <source>
        <dbReference type="SAM" id="Phobius"/>
    </source>
</evidence>
<accession>A0A5K7X8E9</accession>
<dbReference type="RefSeq" id="WP_152098793.1">
    <property type="nucleotide sequence ID" value="NZ_AP021861.1"/>
</dbReference>
<reference evidence="3" key="1">
    <citation type="submission" date="2019-10" db="EMBL/GenBank/DDBJ databases">
        <title>Lacipirellula parvula gen. nov., sp. nov., representing a lineage of planctomycetes widespread in freshwater anoxic habitats, and description of the family Lacipirellulaceae.</title>
        <authorList>
            <person name="Dedysh S.N."/>
            <person name="Kulichevskaya I.S."/>
            <person name="Beletsky A.V."/>
            <person name="Rakitin A.L."/>
            <person name="Mardanov A.V."/>
            <person name="Ivanova A.A."/>
            <person name="Saltykova V.X."/>
            <person name="Rijpstra W.I.C."/>
            <person name="Sinninghe Damste J.S."/>
            <person name="Ravin N.V."/>
        </authorList>
    </citation>
    <scope>NUCLEOTIDE SEQUENCE [LARGE SCALE GENOMIC DNA]</scope>
    <source>
        <strain evidence="3">PX69</strain>
    </source>
</reference>
<evidence type="ECO:0000313" key="2">
    <source>
        <dbReference type="EMBL" id="BBO32910.1"/>
    </source>
</evidence>
<protein>
    <submittedName>
        <fullName evidence="2">Uncharacterized protein</fullName>
    </submittedName>
</protein>
<feature type="transmembrane region" description="Helical" evidence="1">
    <location>
        <begin position="7"/>
        <end position="27"/>
    </location>
</feature>
<dbReference type="AlphaFoldDB" id="A0A5K7X8E9"/>
<dbReference type="Proteomes" id="UP000326837">
    <property type="component" value="Chromosome"/>
</dbReference>